<dbReference type="InterPro" id="IPR036366">
    <property type="entry name" value="PGBDSf"/>
</dbReference>
<name>A0A1Z4KUC9_ANAVA</name>
<dbReference type="AlphaFoldDB" id="A0A1Z4KUC9"/>
<dbReference type="InterPro" id="IPR002477">
    <property type="entry name" value="Peptidoglycan-bd-like"/>
</dbReference>
<dbReference type="Proteomes" id="UP000217507">
    <property type="component" value="Chromosome"/>
</dbReference>
<evidence type="ECO:0000313" key="3">
    <source>
        <dbReference type="Proteomes" id="UP000217507"/>
    </source>
</evidence>
<reference evidence="2 3" key="1">
    <citation type="submission" date="2017-06" db="EMBL/GenBank/DDBJ databases">
        <title>Genome sequencing of cyanobaciteial culture collection at National Institute for Environmental Studies (NIES).</title>
        <authorList>
            <person name="Hirose Y."/>
            <person name="Shimura Y."/>
            <person name="Fujisawa T."/>
            <person name="Nakamura Y."/>
            <person name="Kawachi M."/>
        </authorList>
    </citation>
    <scope>NUCLEOTIDE SEQUENCE [LARGE SCALE GENOMIC DNA]</scope>
    <source>
        <strain evidence="2 3">NIES-23</strain>
    </source>
</reference>
<protein>
    <recommendedName>
        <fullName evidence="1">Peptidoglycan binding-like domain-containing protein</fullName>
    </recommendedName>
</protein>
<dbReference type="EMBL" id="AP018216">
    <property type="protein sequence ID" value="BAY72518.1"/>
    <property type="molecule type" value="Genomic_DNA"/>
</dbReference>
<sequence length="128" mass="13808">MTNANAQEASKVAEPVLRQGDSGAAVTELQRLLNAKGVKVSVDGIFGAGTQAAVIKFQRANGLTADGIVGSKTWVALRKVPTPTIRLVDVALNYDPTQFPHQVAALEWLQSQIPAATLNEFARRWRNQ</sequence>
<dbReference type="Gene3D" id="1.10.101.10">
    <property type="entry name" value="PGBD-like superfamily/PGBD"/>
    <property type="match status" value="1"/>
</dbReference>
<evidence type="ECO:0000313" key="2">
    <source>
        <dbReference type="EMBL" id="BAY72518.1"/>
    </source>
</evidence>
<gene>
    <name evidence="2" type="ORF">NIES23_53430</name>
</gene>
<dbReference type="InterPro" id="IPR036365">
    <property type="entry name" value="PGBD-like_sf"/>
</dbReference>
<organism evidence="2 3">
    <name type="scientific">Trichormus variabilis NIES-23</name>
    <dbReference type="NCBI Taxonomy" id="1973479"/>
    <lineage>
        <taxon>Bacteria</taxon>
        <taxon>Bacillati</taxon>
        <taxon>Cyanobacteriota</taxon>
        <taxon>Cyanophyceae</taxon>
        <taxon>Nostocales</taxon>
        <taxon>Nostocaceae</taxon>
        <taxon>Trichormus</taxon>
    </lineage>
</organism>
<dbReference type="Pfam" id="PF01471">
    <property type="entry name" value="PG_binding_1"/>
    <property type="match status" value="1"/>
</dbReference>
<evidence type="ECO:0000259" key="1">
    <source>
        <dbReference type="Pfam" id="PF01471"/>
    </source>
</evidence>
<proteinExistence type="predicted"/>
<feature type="domain" description="Peptidoglycan binding-like" evidence="1">
    <location>
        <begin position="22"/>
        <end position="77"/>
    </location>
</feature>
<accession>A0A1Z4KUC9</accession>
<dbReference type="SUPFAM" id="SSF47090">
    <property type="entry name" value="PGBD-like"/>
    <property type="match status" value="1"/>
</dbReference>